<dbReference type="InterPro" id="IPR016064">
    <property type="entry name" value="NAD/diacylglycerol_kinase_sf"/>
</dbReference>
<dbReference type="InterPro" id="IPR017438">
    <property type="entry name" value="ATP-NAD_kinase_N"/>
</dbReference>
<keyword evidence="4" id="KW-0067">ATP-binding</keyword>
<dbReference type="EC" id="2.7.1.-" evidence="6"/>
<dbReference type="Proteomes" id="UP001595632">
    <property type="component" value="Unassembled WGS sequence"/>
</dbReference>
<organism evidence="6 7">
    <name type="scientific">Psychromarinibacter halotolerans</name>
    <dbReference type="NCBI Taxonomy" id="1775175"/>
    <lineage>
        <taxon>Bacteria</taxon>
        <taxon>Pseudomonadati</taxon>
        <taxon>Pseudomonadota</taxon>
        <taxon>Alphaproteobacteria</taxon>
        <taxon>Rhodobacterales</taxon>
        <taxon>Paracoccaceae</taxon>
        <taxon>Psychromarinibacter</taxon>
    </lineage>
</organism>
<evidence type="ECO:0000256" key="3">
    <source>
        <dbReference type="ARBA" id="ARBA00022777"/>
    </source>
</evidence>
<dbReference type="InterPro" id="IPR050187">
    <property type="entry name" value="Lipid_Phosphate_FormReg"/>
</dbReference>
<keyword evidence="1 6" id="KW-0808">Transferase</keyword>
<evidence type="ECO:0000256" key="2">
    <source>
        <dbReference type="ARBA" id="ARBA00022741"/>
    </source>
</evidence>
<dbReference type="InterPro" id="IPR045540">
    <property type="entry name" value="YegS/DAGK_C"/>
</dbReference>
<dbReference type="SMART" id="SM00046">
    <property type="entry name" value="DAGKc"/>
    <property type="match status" value="1"/>
</dbReference>
<gene>
    <name evidence="6" type="ORF">ACFOGP_12920</name>
</gene>
<feature type="domain" description="DAGKc" evidence="5">
    <location>
        <begin position="20"/>
        <end position="148"/>
    </location>
</feature>
<dbReference type="SUPFAM" id="SSF111331">
    <property type="entry name" value="NAD kinase/diacylglycerol kinase-like"/>
    <property type="match status" value="1"/>
</dbReference>
<evidence type="ECO:0000259" key="5">
    <source>
        <dbReference type="PROSITE" id="PS50146"/>
    </source>
</evidence>
<dbReference type="Gene3D" id="3.40.50.10330">
    <property type="entry name" value="Probable inorganic polyphosphate/atp-NAD kinase, domain 1"/>
    <property type="match status" value="1"/>
</dbReference>
<dbReference type="EMBL" id="JBHRTB010000010">
    <property type="protein sequence ID" value="MFC3143617.1"/>
    <property type="molecule type" value="Genomic_DNA"/>
</dbReference>
<dbReference type="GO" id="GO:0016301">
    <property type="term" value="F:kinase activity"/>
    <property type="evidence" value="ECO:0007669"/>
    <property type="project" value="UniProtKB-KW"/>
</dbReference>
<dbReference type="Gene3D" id="2.60.200.40">
    <property type="match status" value="1"/>
</dbReference>
<protein>
    <submittedName>
        <fullName evidence="6">Diacylglycerol/lipid kinase family protein</fullName>
        <ecNumber evidence="6">2.7.1.-</ecNumber>
    </submittedName>
</protein>
<evidence type="ECO:0000256" key="1">
    <source>
        <dbReference type="ARBA" id="ARBA00022679"/>
    </source>
</evidence>
<reference evidence="7" key="1">
    <citation type="journal article" date="2019" name="Int. J. Syst. Evol. Microbiol.">
        <title>The Global Catalogue of Microorganisms (GCM) 10K type strain sequencing project: providing services to taxonomists for standard genome sequencing and annotation.</title>
        <authorList>
            <consortium name="The Broad Institute Genomics Platform"/>
            <consortium name="The Broad Institute Genome Sequencing Center for Infectious Disease"/>
            <person name="Wu L."/>
            <person name="Ma J."/>
        </authorList>
    </citation>
    <scope>NUCLEOTIDE SEQUENCE [LARGE SCALE GENOMIC DNA]</scope>
    <source>
        <strain evidence="7">KCTC 52366</strain>
    </source>
</reference>
<dbReference type="Pfam" id="PF00781">
    <property type="entry name" value="DAGK_cat"/>
    <property type="match status" value="1"/>
</dbReference>
<keyword evidence="7" id="KW-1185">Reference proteome</keyword>
<sequence>MVLELPRSETFDYDGAYTAPRGGKIIVIMNPKSGRDDEDQVKTALSAYLDELPDGELRLVGADPIEKMAKDAVAENAATVIAVGGDGTISAVAEALAGSGTTLGVIPAGTFNYFARGLGIPEDLHGAIDVLRTGTARPAAFGRINGRLFLNNCSIGIYSMIRRQREEIYRRFGRSRAAAYWSVITAMLRLYRRMRLTITVDGTRHEMKSALVFVANSDYQIEEFGLEGSDALKHGNLAVYVSRDRGRWHMIKQAVRLVVTGMRKGRDFELFTGRDITIETDKPFRHVVRDGEIARMKAPFTISRDDTDLQVIVPSRDHAR</sequence>
<dbReference type="Pfam" id="PF19279">
    <property type="entry name" value="YegS_C"/>
    <property type="match status" value="1"/>
</dbReference>
<dbReference type="PANTHER" id="PTHR12358">
    <property type="entry name" value="SPHINGOSINE KINASE"/>
    <property type="match status" value="1"/>
</dbReference>
<proteinExistence type="predicted"/>
<dbReference type="PROSITE" id="PS50146">
    <property type="entry name" value="DAGK"/>
    <property type="match status" value="1"/>
</dbReference>
<dbReference type="InterPro" id="IPR001206">
    <property type="entry name" value="Diacylglycerol_kinase_cat_dom"/>
</dbReference>
<evidence type="ECO:0000313" key="7">
    <source>
        <dbReference type="Proteomes" id="UP001595632"/>
    </source>
</evidence>
<evidence type="ECO:0000313" key="6">
    <source>
        <dbReference type="EMBL" id="MFC3143617.1"/>
    </source>
</evidence>
<dbReference type="RefSeq" id="WP_275630901.1">
    <property type="nucleotide sequence ID" value="NZ_JARGYD010000001.1"/>
</dbReference>
<accession>A0ABV7GUY9</accession>
<name>A0ABV7GUY9_9RHOB</name>
<keyword evidence="3 6" id="KW-0418">Kinase</keyword>
<evidence type="ECO:0000256" key="4">
    <source>
        <dbReference type="ARBA" id="ARBA00022840"/>
    </source>
</evidence>
<dbReference type="PANTHER" id="PTHR12358:SF54">
    <property type="entry name" value="SPHINGOSINE KINASE RELATED PROTEIN"/>
    <property type="match status" value="1"/>
</dbReference>
<keyword evidence="2" id="KW-0547">Nucleotide-binding</keyword>
<comment type="caution">
    <text evidence="6">The sequence shown here is derived from an EMBL/GenBank/DDBJ whole genome shotgun (WGS) entry which is preliminary data.</text>
</comment>